<dbReference type="Pfam" id="PF00096">
    <property type="entry name" value="zf-C2H2"/>
    <property type="match status" value="1"/>
</dbReference>
<dbReference type="PROSITE" id="PS50157">
    <property type="entry name" value="ZINC_FINGER_C2H2_2"/>
    <property type="match status" value="2"/>
</dbReference>
<protein>
    <recommendedName>
        <fullName evidence="2">C2H2-type domain-containing protein</fullName>
    </recommendedName>
</protein>
<feature type="domain" description="C2H2-type" evidence="2">
    <location>
        <begin position="139"/>
        <end position="168"/>
    </location>
</feature>
<gene>
    <name evidence="3" type="ORF">EKO04_008047</name>
</gene>
<dbReference type="GO" id="GO:0005634">
    <property type="term" value="C:nucleus"/>
    <property type="evidence" value="ECO:0007669"/>
    <property type="project" value="TreeGrafter"/>
</dbReference>
<dbReference type="AlphaFoldDB" id="A0A8H7IZY0"/>
<dbReference type="OrthoDB" id="8922241at2759"/>
<evidence type="ECO:0000259" key="2">
    <source>
        <dbReference type="PROSITE" id="PS50157"/>
    </source>
</evidence>
<dbReference type="SMART" id="SM00355">
    <property type="entry name" value="ZnF_C2H2"/>
    <property type="match status" value="3"/>
</dbReference>
<dbReference type="InterPro" id="IPR051061">
    <property type="entry name" value="Zinc_finger_trans_reg"/>
</dbReference>
<accession>A0A8H7IZY0</accession>
<dbReference type="InterPro" id="IPR036236">
    <property type="entry name" value="Znf_C2H2_sf"/>
</dbReference>
<organism evidence="3 4">
    <name type="scientific">Ascochyta lentis</name>
    <dbReference type="NCBI Taxonomy" id="205686"/>
    <lineage>
        <taxon>Eukaryota</taxon>
        <taxon>Fungi</taxon>
        <taxon>Dikarya</taxon>
        <taxon>Ascomycota</taxon>
        <taxon>Pezizomycotina</taxon>
        <taxon>Dothideomycetes</taxon>
        <taxon>Pleosporomycetidae</taxon>
        <taxon>Pleosporales</taxon>
        <taxon>Pleosporineae</taxon>
        <taxon>Didymellaceae</taxon>
        <taxon>Ascochyta</taxon>
    </lineage>
</organism>
<dbReference type="PANTHER" id="PTHR46179">
    <property type="entry name" value="ZINC FINGER PROTEIN"/>
    <property type="match status" value="1"/>
</dbReference>
<name>A0A8H7IZY0_9PLEO</name>
<dbReference type="SUPFAM" id="SSF57667">
    <property type="entry name" value="beta-beta-alpha zinc fingers"/>
    <property type="match status" value="1"/>
</dbReference>
<evidence type="ECO:0000256" key="1">
    <source>
        <dbReference type="PROSITE-ProRule" id="PRU00042"/>
    </source>
</evidence>
<proteinExistence type="predicted"/>
<dbReference type="Proteomes" id="UP000651452">
    <property type="component" value="Unassembled WGS sequence"/>
</dbReference>
<keyword evidence="1" id="KW-0479">Metal-binding</keyword>
<dbReference type="GO" id="GO:0008270">
    <property type="term" value="F:zinc ion binding"/>
    <property type="evidence" value="ECO:0007669"/>
    <property type="project" value="UniProtKB-KW"/>
</dbReference>
<sequence length="236" mass="26840">MDLSFSVPPLEQFYTDFDGTLRCFDCALAYLDCACALSQTSSSYFSTLSNESSFYDPPTTNEPSSHVDLSEVLHYVNDSNNLLVDNTIQRINENGTTVQPVTVQAHVDDTYVPGYRQSPVSPGPQSIHHKRQPPRKNGFACTVEGCYKAFDRNCELNRHLKIHLGRNERPHRCTVCSEGFLYPKDLIRHQRKHVKQASAKVTFHCHVYGCSNTEGFSRRDNLLRHHRRQHEGIASP</sequence>
<keyword evidence="4" id="KW-1185">Reference proteome</keyword>
<reference evidence="3" key="2">
    <citation type="submission" date="2020-09" db="EMBL/GenBank/DDBJ databases">
        <title>Reference genome assembly for Australian Ascochyta lentis isolate Al4.</title>
        <authorList>
            <person name="Lee R.C."/>
            <person name="Farfan-Caceres L.M."/>
            <person name="Debler J.W."/>
            <person name="Williams A.H."/>
            <person name="Henares B.M."/>
        </authorList>
    </citation>
    <scope>NUCLEOTIDE SEQUENCE</scope>
    <source>
        <strain evidence="3">Al4</strain>
    </source>
</reference>
<dbReference type="PROSITE" id="PS00028">
    <property type="entry name" value="ZINC_FINGER_C2H2_1"/>
    <property type="match status" value="2"/>
</dbReference>
<dbReference type="PANTHER" id="PTHR46179:SF24">
    <property type="entry name" value="C2H2-TYPE DOMAIN-CONTAINING PROTEIN"/>
    <property type="match status" value="1"/>
</dbReference>
<comment type="caution">
    <text evidence="3">The sequence shown here is derived from an EMBL/GenBank/DDBJ whole genome shotgun (WGS) entry which is preliminary data.</text>
</comment>
<feature type="domain" description="C2H2-type" evidence="2">
    <location>
        <begin position="171"/>
        <end position="198"/>
    </location>
</feature>
<evidence type="ECO:0000313" key="4">
    <source>
        <dbReference type="Proteomes" id="UP000651452"/>
    </source>
</evidence>
<dbReference type="InterPro" id="IPR013087">
    <property type="entry name" value="Znf_C2H2_type"/>
</dbReference>
<dbReference type="Gene3D" id="3.30.160.60">
    <property type="entry name" value="Classic Zinc Finger"/>
    <property type="match status" value="2"/>
</dbReference>
<dbReference type="EMBL" id="RZGK01000014">
    <property type="protein sequence ID" value="KAF9694229.1"/>
    <property type="molecule type" value="Genomic_DNA"/>
</dbReference>
<dbReference type="GO" id="GO:0006357">
    <property type="term" value="P:regulation of transcription by RNA polymerase II"/>
    <property type="evidence" value="ECO:0007669"/>
    <property type="project" value="TreeGrafter"/>
</dbReference>
<keyword evidence="1" id="KW-0862">Zinc</keyword>
<keyword evidence="1" id="KW-0863">Zinc-finger</keyword>
<evidence type="ECO:0000313" key="3">
    <source>
        <dbReference type="EMBL" id="KAF9694229.1"/>
    </source>
</evidence>
<reference evidence="3" key="1">
    <citation type="submission" date="2018-12" db="EMBL/GenBank/DDBJ databases">
        <authorList>
            <person name="Syme R.A."/>
            <person name="Farfan-Caceres L."/>
            <person name="Lichtenzveig J."/>
        </authorList>
    </citation>
    <scope>NUCLEOTIDE SEQUENCE</scope>
    <source>
        <strain evidence="3">Al4</strain>
    </source>
</reference>